<dbReference type="InterPro" id="IPR038765">
    <property type="entry name" value="Papain-like_cys_pep_sf"/>
</dbReference>
<dbReference type="InterPro" id="IPR036366">
    <property type="entry name" value="PGBDSf"/>
</dbReference>
<keyword evidence="3" id="KW-0378">Hydrolase</keyword>
<comment type="similarity">
    <text evidence="1">Belongs to the peptidase C40 family.</text>
</comment>
<keyword evidence="2" id="KW-0645">Protease</keyword>
<dbReference type="InterPro" id="IPR051202">
    <property type="entry name" value="Peptidase_C40"/>
</dbReference>
<protein>
    <submittedName>
        <fullName evidence="6">C40 family peptidase</fullName>
    </submittedName>
</protein>
<evidence type="ECO:0000256" key="3">
    <source>
        <dbReference type="ARBA" id="ARBA00022801"/>
    </source>
</evidence>
<sequence length="135" mass="14948">MKQVNRLTSDIIKVGQILVIPTAQTNANLESLQKNLNTPGYYTSQTFTRKDDTATTQAIENFQSDYGLSITGKTNEETNTAIEHATIKKQLIKDAANYIGVPYLWGGITPAGFDCSGFVYYMFSQHGISMPRNSN</sequence>
<dbReference type="InterPro" id="IPR000064">
    <property type="entry name" value="NLP_P60_dom"/>
</dbReference>
<dbReference type="Pfam" id="PF00877">
    <property type="entry name" value="NLPC_P60"/>
    <property type="match status" value="1"/>
</dbReference>
<feature type="domain" description="NlpC/P60" evidence="5">
    <location>
        <begin position="85"/>
        <end position="135"/>
    </location>
</feature>
<comment type="caution">
    <text evidence="6">The sequence shown here is derived from an EMBL/GenBank/DDBJ whole genome shotgun (WGS) entry which is preliminary data.</text>
</comment>
<name>A0A6M0P6B0_9BACI</name>
<dbReference type="Proteomes" id="UP000476934">
    <property type="component" value="Unassembled WGS sequence"/>
</dbReference>
<gene>
    <name evidence="6" type="ORF">G4D61_06045</name>
</gene>
<keyword evidence="7" id="KW-1185">Reference proteome</keyword>
<dbReference type="Gene3D" id="1.10.101.10">
    <property type="entry name" value="PGBD-like superfamily/PGBD"/>
    <property type="match status" value="1"/>
</dbReference>
<dbReference type="GO" id="GO:0008234">
    <property type="term" value="F:cysteine-type peptidase activity"/>
    <property type="evidence" value="ECO:0007669"/>
    <property type="project" value="UniProtKB-KW"/>
</dbReference>
<dbReference type="Gene3D" id="3.90.1720.10">
    <property type="entry name" value="endopeptidase domain like (from Nostoc punctiforme)"/>
    <property type="match status" value="1"/>
</dbReference>
<dbReference type="AlphaFoldDB" id="A0A6M0P6B0"/>
<evidence type="ECO:0000259" key="5">
    <source>
        <dbReference type="PROSITE" id="PS51935"/>
    </source>
</evidence>
<dbReference type="EMBL" id="JAAIWK010000006">
    <property type="protein sequence ID" value="NEY19529.1"/>
    <property type="molecule type" value="Genomic_DNA"/>
</dbReference>
<reference evidence="6 7" key="2">
    <citation type="submission" date="2020-03" db="EMBL/GenBank/DDBJ databases">
        <title>Bacillus aquiflavi sp. nov., isolated from yellow water of strong flavor Chinese baijiu in Yibin region of China.</title>
        <authorList>
            <person name="Xie J."/>
        </authorList>
    </citation>
    <scope>NUCLEOTIDE SEQUENCE [LARGE SCALE GENOMIC DNA]</scope>
    <source>
        <strain evidence="6 7">Gsoil 114</strain>
    </source>
</reference>
<keyword evidence="4" id="KW-0788">Thiol protease</keyword>
<dbReference type="SUPFAM" id="SSF47090">
    <property type="entry name" value="PGBD-like"/>
    <property type="match status" value="1"/>
</dbReference>
<dbReference type="GO" id="GO:0006508">
    <property type="term" value="P:proteolysis"/>
    <property type="evidence" value="ECO:0007669"/>
    <property type="project" value="UniProtKB-KW"/>
</dbReference>
<dbReference type="InterPro" id="IPR036365">
    <property type="entry name" value="PGBD-like_sf"/>
</dbReference>
<reference evidence="6 7" key="1">
    <citation type="submission" date="2020-02" db="EMBL/GenBank/DDBJ databases">
        <authorList>
            <person name="Feng H."/>
        </authorList>
    </citation>
    <scope>NUCLEOTIDE SEQUENCE [LARGE SCALE GENOMIC DNA]</scope>
    <source>
        <strain evidence="6 7">Gsoil 114</strain>
    </source>
</reference>
<organism evidence="6 7">
    <name type="scientific">Heyndrickxia ginsengihumi</name>
    <dbReference type="NCBI Taxonomy" id="363870"/>
    <lineage>
        <taxon>Bacteria</taxon>
        <taxon>Bacillati</taxon>
        <taxon>Bacillota</taxon>
        <taxon>Bacilli</taxon>
        <taxon>Bacillales</taxon>
        <taxon>Bacillaceae</taxon>
        <taxon>Heyndrickxia</taxon>
    </lineage>
</organism>
<dbReference type="SUPFAM" id="SSF54001">
    <property type="entry name" value="Cysteine proteinases"/>
    <property type="match status" value="1"/>
</dbReference>
<accession>A0A6M0P6B0</accession>
<dbReference type="PROSITE" id="PS51935">
    <property type="entry name" value="NLPC_P60"/>
    <property type="match status" value="1"/>
</dbReference>
<dbReference type="PANTHER" id="PTHR47053">
    <property type="entry name" value="MUREIN DD-ENDOPEPTIDASE MEPH-RELATED"/>
    <property type="match status" value="1"/>
</dbReference>
<evidence type="ECO:0000256" key="4">
    <source>
        <dbReference type="ARBA" id="ARBA00022807"/>
    </source>
</evidence>
<proteinExistence type="inferred from homology"/>
<dbReference type="OrthoDB" id="9813368at2"/>
<evidence type="ECO:0000256" key="1">
    <source>
        <dbReference type="ARBA" id="ARBA00007074"/>
    </source>
</evidence>
<dbReference type="Pfam" id="PF01471">
    <property type="entry name" value="PG_binding_1"/>
    <property type="match status" value="1"/>
</dbReference>
<evidence type="ECO:0000313" key="6">
    <source>
        <dbReference type="EMBL" id="NEY19529.1"/>
    </source>
</evidence>
<dbReference type="PANTHER" id="PTHR47053:SF1">
    <property type="entry name" value="MUREIN DD-ENDOPEPTIDASE MEPH-RELATED"/>
    <property type="match status" value="1"/>
</dbReference>
<dbReference type="RefSeq" id="WP_081750050.1">
    <property type="nucleotide sequence ID" value="NZ_JBCNCG010000097.1"/>
</dbReference>
<evidence type="ECO:0000313" key="7">
    <source>
        <dbReference type="Proteomes" id="UP000476934"/>
    </source>
</evidence>
<evidence type="ECO:0000256" key="2">
    <source>
        <dbReference type="ARBA" id="ARBA00022670"/>
    </source>
</evidence>
<dbReference type="InterPro" id="IPR002477">
    <property type="entry name" value="Peptidoglycan-bd-like"/>
</dbReference>